<organism evidence="1 2">
    <name type="scientific">Vibrio vulnificus</name>
    <dbReference type="NCBI Taxonomy" id="672"/>
    <lineage>
        <taxon>Bacteria</taxon>
        <taxon>Pseudomonadati</taxon>
        <taxon>Pseudomonadota</taxon>
        <taxon>Gammaproteobacteria</taxon>
        <taxon>Vibrionales</taxon>
        <taxon>Vibrionaceae</taxon>
        <taxon>Vibrio</taxon>
    </lineage>
</organism>
<dbReference type="EMBL" id="DACRBY010000026">
    <property type="protein sequence ID" value="HAS8541838.1"/>
    <property type="molecule type" value="Genomic_DNA"/>
</dbReference>
<reference evidence="1" key="1">
    <citation type="journal article" date="2018" name="Genome Biol.">
        <title>SKESA: strategic k-mer extension for scrupulous assemblies.</title>
        <authorList>
            <person name="Souvorov A."/>
            <person name="Agarwala R."/>
            <person name="Lipman D.J."/>
        </authorList>
    </citation>
    <scope>NUCLEOTIDE SEQUENCE</scope>
    <source>
        <strain evidence="1">BCW_3452</strain>
    </source>
</reference>
<gene>
    <name evidence="1" type="ORF">I7730_18780</name>
</gene>
<evidence type="ECO:0000313" key="1">
    <source>
        <dbReference type="EMBL" id="HAS8541838.1"/>
    </source>
</evidence>
<accession>A0A2S3S8E6</accession>
<name>A0A2S3S8E6_VIBVL</name>
<sequence>MNSSLTRCSTLMCFGTLMCFVSLSLAAVEPATQVCQGEFVVHLSSHPVDKASSSDNALWFQGYVELEGALLACSPQLVIHAKNGWKEPIIGPQGAVASSLLDGQRKSLHRDQRGSFILPLQGRKRSEFWVHVPQGKVLLSGQYQSDFEFKVKAAGHEFRRAVSLNYQVKPFVRARVESRQGAHVSVSGTNVSIDMGNLTEKNQRQLDVIVVSNGSVKLELDSLNQGDMVNVKNARYKIPYATSLNGQPLRLNAPFYLRPHQQRETRFRLQFENTPMPSAREGRYEDEMTIMLTAF</sequence>
<evidence type="ECO:0000313" key="2">
    <source>
        <dbReference type="Proteomes" id="UP000863257"/>
    </source>
</evidence>
<reference evidence="1" key="2">
    <citation type="submission" date="2019-01" db="EMBL/GenBank/DDBJ databases">
        <authorList>
            <consortium name="NCBI Pathogen Detection Project"/>
        </authorList>
    </citation>
    <scope>NUCLEOTIDE SEQUENCE</scope>
    <source>
        <strain evidence="1">BCW_3452</strain>
    </source>
</reference>
<dbReference type="GeneID" id="93893988"/>
<comment type="caution">
    <text evidence="1">The sequence shown here is derived from an EMBL/GenBank/DDBJ whole genome shotgun (WGS) entry which is preliminary data.</text>
</comment>
<protein>
    <submittedName>
        <fullName evidence="1">Uncharacterized protein</fullName>
    </submittedName>
</protein>
<proteinExistence type="predicted"/>
<dbReference type="Proteomes" id="UP000863257">
    <property type="component" value="Unassembled WGS sequence"/>
</dbReference>
<dbReference type="AlphaFoldDB" id="A0A2S3S8E6"/>
<dbReference type="RefSeq" id="WP_017422157.1">
    <property type="nucleotide sequence ID" value="NZ_CP035784.1"/>
</dbReference>